<dbReference type="Gene3D" id="3.40.50.300">
    <property type="entry name" value="P-loop containing nucleotide triphosphate hydrolases"/>
    <property type="match status" value="1"/>
</dbReference>
<name>A0ABQ6MPP2_9STRA</name>
<accession>A0ABQ6MPP2</accession>
<organism evidence="2 3">
    <name type="scientific">Tetraparma gracilis</name>
    <dbReference type="NCBI Taxonomy" id="2962635"/>
    <lineage>
        <taxon>Eukaryota</taxon>
        <taxon>Sar</taxon>
        <taxon>Stramenopiles</taxon>
        <taxon>Ochrophyta</taxon>
        <taxon>Bolidophyceae</taxon>
        <taxon>Parmales</taxon>
        <taxon>Triparmaceae</taxon>
        <taxon>Tetraparma</taxon>
    </lineage>
</organism>
<comment type="caution">
    <text evidence="2">The sequence shown here is derived from an EMBL/GenBank/DDBJ whole genome shotgun (WGS) entry which is preliminary data.</text>
</comment>
<dbReference type="Proteomes" id="UP001165060">
    <property type="component" value="Unassembled WGS sequence"/>
</dbReference>
<feature type="region of interest" description="Disordered" evidence="1">
    <location>
        <begin position="227"/>
        <end position="250"/>
    </location>
</feature>
<reference evidence="2 3" key="1">
    <citation type="journal article" date="2023" name="Commun. Biol.">
        <title>Genome analysis of Parmales, the sister group of diatoms, reveals the evolutionary specialization of diatoms from phago-mixotrophs to photoautotrophs.</title>
        <authorList>
            <person name="Ban H."/>
            <person name="Sato S."/>
            <person name="Yoshikawa S."/>
            <person name="Yamada K."/>
            <person name="Nakamura Y."/>
            <person name="Ichinomiya M."/>
            <person name="Sato N."/>
            <person name="Blanc-Mathieu R."/>
            <person name="Endo H."/>
            <person name="Kuwata A."/>
            <person name="Ogata H."/>
        </authorList>
    </citation>
    <scope>NUCLEOTIDE SEQUENCE [LARGE SCALE GENOMIC DNA]</scope>
</reference>
<sequence length="334" mass="36800">MEPQPRTCVLVASGGRSGTHFLQKVFETCSSTTSLHEPSPDLSSLPSLDPDSLKAAIKTKVEAIAHAASSCTMYVETNHTLLHGSHWSLVVEALLERFSELVIVVPMRDPVHVIMSRLKLGHGTVYKKDGQPVIRGDGWIYTGESNLASLPPVKPDKDCSALDVLCAYMRNVQHAHSSLFREFKNHDQVRIHPLAFPFEFEELRTMLDGLGVWYDAARLREAVAGGATNGREEDKARAAGRAEGGGQGGWDEADIRREFNRQLFRARMLDKSGAAGALEEAFEGMDEEGRRECRKEYLPEFRERSGGSQMDVTGGWENALFTISGANVSDVDSP</sequence>
<evidence type="ECO:0008006" key="4">
    <source>
        <dbReference type="Google" id="ProtNLM"/>
    </source>
</evidence>
<keyword evidence="3" id="KW-1185">Reference proteome</keyword>
<evidence type="ECO:0000313" key="2">
    <source>
        <dbReference type="EMBL" id="GMI29725.1"/>
    </source>
</evidence>
<dbReference type="SUPFAM" id="SSF52540">
    <property type="entry name" value="P-loop containing nucleoside triphosphate hydrolases"/>
    <property type="match status" value="1"/>
</dbReference>
<protein>
    <recommendedName>
        <fullName evidence="4">P-loop containing nucleoside triphosphate hydrolase protein</fullName>
    </recommendedName>
</protein>
<proteinExistence type="predicted"/>
<evidence type="ECO:0000313" key="3">
    <source>
        <dbReference type="Proteomes" id="UP001165060"/>
    </source>
</evidence>
<evidence type="ECO:0000256" key="1">
    <source>
        <dbReference type="SAM" id="MobiDB-lite"/>
    </source>
</evidence>
<dbReference type="InterPro" id="IPR027417">
    <property type="entry name" value="P-loop_NTPase"/>
</dbReference>
<dbReference type="EMBL" id="BRYB01001615">
    <property type="protein sequence ID" value="GMI29725.1"/>
    <property type="molecule type" value="Genomic_DNA"/>
</dbReference>
<gene>
    <name evidence="2" type="ORF">TeGR_g14265</name>
</gene>